<dbReference type="Proteomes" id="UP000034172">
    <property type="component" value="Unassembled WGS sequence"/>
</dbReference>
<accession>A0A0G1HRG9</accession>
<comment type="caution">
    <text evidence="1">The sequence shown here is derived from an EMBL/GenBank/DDBJ whole genome shotgun (WGS) entry which is preliminary data.</text>
</comment>
<gene>
    <name evidence="1" type="ORF">UW41_C0002G0017</name>
</gene>
<proteinExistence type="predicted"/>
<dbReference type="AlphaFoldDB" id="A0A0G1HRG9"/>
<sequence>MEVSLKIYVPSSKNPSTQLCLDSALVAEADVMIMEKAGGITAAYPISASGKADLETLKLRAHYQPEYHNSFYPIPFSLGNAVAFLVKRFKVEYINPVQSSELKPTFSVGDLVICGSLYGNEVHAVVDVHQLSGVEKGFALHSQRVTIRDHNGYLPSMSGHLLVKIF</sequence>
<evidence type="ECO:0000313" key="2">
    <source>
        <dbReference type="Proteomes" id="UP000034172"/>
    </source>
</evidence>
<reference evidence="1 2" key="1">
    <citation type="journal article" date="2015" name="Nature">
        <title>rRNA introns, odd ribosomes, and small enigmatic genomes across a large radiation of phyla.</title>
        <authorList>
            <person name="Brown C.T."/>
            <person name="Hug L.A."/>
            <person name="Thomas B.C."/>
            <person name="Sharon I."/>
            <person name="Castelle C.J."/>
            <person name="Singh A."/>
            <person name="Wilkins M.J."/>
            <person name="Williams K.H."/>
            <person name="Banfield J.F."/>
        </authorList>
    </citation>
    <scope>NUCLEOTIDE SEQUENCE [LARGE SCALE GENOMIC DNA]</scope>
</reference>
<dbReference type="EMBL" id="LCIE01000002">
    <property type="protein sequence ID" value="KKT49741.1"/>
    <property type="molecule type" value="Genomic_DNA"/>
</dbReference>
<protein>
    <submittedName>
        <fullName evidence="1">Uncharacterized protein</fullName>
    </submittedName>
</protein>
<name>A0A0G1HRG9_9BACT</name>
<evidence type="ECO:0000313" key="1">
    <source>
        <dbReference type="EMBL" id="KKT49741.1"/>
    </source>
</evidence>
<organism evidence="1 2">
    <name type="scientific">Candidatus Collierbacteria bacterium GW2011_GWC2_44_18</name>
    <dbReference type="NCBI Taxonomy" id="1618392"/>
    <lineage>
        <taxon>Bacteria</taxon>
        <taxon>Candidatus Collieribacteriota</taxon>
    </lineage>
</organism>